<dbReference type="SUPFAM" id="SSF109854">
    <property type="entry name" value="DinB/YfiT-like putative metalloenzymes"/>
    <property type="match status" value="1"/>
</dbReference>
<dbReference type="Proteomes" id="UP000199532">
    <property type="component" value="Unassembled WGS sequence"/>
</dbReference>
<name>A0A1H6T1Q6_9BACT</name>
<evidence type="ECO:0000256" key="2">
    <source>
        <dbReference type="ARBA" id="ARBA00022723"/>
    </source>
</evidence>
<dbReference type="OrthoDB" id="119432at2"/>
<keyword evidence="5" id="KW-1185">Reference proteome</keyword>
<protein>
    <submittedName>
        <fullName evidence="4">Uncharacterized damage-inducible protein DinB (Forms a four-helix bundle)</fullName>
    </submittedName>
</protein>
<feature type="binding site" evidence="3">
    <location>
        <position position="149"/>
    </location>
    <ligand>
        <name>a divalent metal cation</name>
        <dbReference type="ChEBI" id="CHEBI:60240"/>
    </ligand>
</feature>
<dbReference type="AlphaFoldDB" id="A0A1H6T1Q6"/>
<keyword evidence="2 3" id="KW-0479">Metal-binding</keyword>
<dbReference type="RefSeq" id="WP_090334981.1">
    <property type="nucleotide sequence ID" value="NZ_FNXY01000003.1"/>
</dbReference>
<dbReference type="GO" id="GO:0046872">
    <property type="term" value="F:metal ion binding"/>
    <property type="evidence" value="ECO:0007669"/>
    <property type="project" value="UniProtKB-KW"/>
</dbReference>
<dbReference type="InterPro" id="IPR034660">
    <property type="entry name" value="DinB/YfiT-like"/>
</dbReference>
<gene>
    <name evidence="4" type="ORF">SAMN04487995_1964</name>
</gene>
<dbReference type="Gene3D" id="1.20.120.450">
    <property type="entry name" value="dinb family like domain"/>
    <property type="match status" value="1"/>
</dbReference>
<evidence type="ECO:0000256" key="1">
    <source>
        <dbReference type="ARBA" id="ARBA00008635"/>
    </source>
</evidence>
<comment type="similarity">
    <text evidence="1">Belongs to the DinB family.</text>
</comment>
<proteinExistence type="inferred from homology"/>
<dbReference type="EMBL" id="FNXY01000003">
    <property type="protein sequence ID" value="SEI74023.1"/>
    <property type="molecule type" value="Genomic_DNA"/>
</dbReference>
<reference evidence="4 5" key="1">
    <citation type="submission" date="2016-10" db="EMBL/GenBank/DDBJ databases">
        <authorList>
            <person name="de Groot N.N."/>
        </authorList>
    </citation>
    <scope>NUCLEOTIDE SEQUENCE [LARGE SCALE GENOMIC DNA]</scope>
    <source>
        <strain evidence="4 5">DSM 19938</strain>
    </source>
</reference>
<dbReference type="InterPro" id="IPR007837">
    <property type="entry name" value="DinB"/>
</dbReference>
<dbReference type="Pfam" id="PF05163">
    <property type="entry name" value="DinB"/>
    <property type="match status" value="1"/>
</dbReference>
<sequence>METNVKSSETLSNLVITPEVLLEHWQAHRRLTRRAIEAFPEDDFYNFSIGGMRPFAKLTMEMIVLAAPGINGIVSGNWSSEKFPSDFSTPPPATKKEVLTLWDSVTEEINELWPQIPAGRFQENDLAFGMYEGTVQYMLFYMIENEVHHRGQCYVYLRALDIEPPAFWDRS</sequence>
<evidence type="ECO:0000256" key="3">
    <source>
        <dbReference type="PIRSR" id="PIRSR607837-1"/>
    </source>
</evidence>
<accession>A0A1H6T1Q6</accession>
<evidence type="ECO:0000313" key="5">
    <source>
        <dbReference type="Proteomes" id="UP000199532"/>
    </source>
</evidence>
<evidence type="ECO:0000313" key="4">
    <source>
        <dbReference type="EMBL" id="SEI74023.1"/>
    </source>
</evidence>
<dbReference type="STRING" id="408657.SAMN04487995_1964"/>
<organism evidence="4 5">
    <name type="scientific">Dyadobacter koreensis</name>
    <dbReference type="NCBI Taxonomy" id="408657"/>
    <lineage>
        <taxon>Bacteria</taxon>
        <taxon>Pseudomonadati</taxon>
        <taxon>Bacteroidota</taxon>
        <taxon>Cytophagia</taxon>
        <taxon>Cytophagales</taxon>
        <taxon>Spirosomataceae</taxon>
        <taxon>Dyadobacter</taxon>
    </lineage>
</organism>